<dbReference type="InterPro" id="IPR050628">
    <property type="entry name" value="SNF2_RAD54_helicase_TF"/>
</dbReference>
<evidence type="ECO:0000313" key="7">
    <source>
        <dbReference type="Proteomes" id="UP000266234"/>
    </source>
</evidence>
<gene>
    <name evidence="6" type="ORF">FLONG3_11428</name>
</gene>
<dbReference type="SUPFAM" id="SSF52540">
    <property type="entry name" value="P-loop containing nucleoside triphosphate hydrolases"/>
    <property type="match status" value="1"/>
</dbReference>
<reference evidence="6 7" key="1">
    <citation type="journal article" date="2018" name="PLoS Pathog.">
        <title>Evolution of structural diversity of trichothecenes, a family of toxins produced by plant pathogenic and entomopathogenic fungi.</title>
        <authorList>
            <person name="Proctor R.H."/>
            <person name="McCormick S.P."/>
            <person name="Kim H.S."/>
            <person name="Cardoza R.E."/>
            <person name="Stanley A.M."/>
            <person name="Lindo L."/>
            <person name="Kelly A."/>
            <person name="Brown D.W."/>
            <person name="Lee T."/>
            <person name="Vaughan M.M."/>
            <person name="Alexander N.J."/>
            <person name="Busman M."/>
            <person name="Gutierrez S."/>
        </authorList>
    </citation>
    <scope>NUCLEOTIDE SEQUENCE [LARGE SCALE GENOMIC DNA]</scope>
    <source>
        <strain evidence="6 7">NRRL 20695</strain>
    </source>
</reference>
<dbReference type="Gene3D" id="3.40.50.10810">
    <property type="entry name" value="Tandem AAA-ATPase domain"/>
    <property type="match status" value="1"/>
</dbReference>
<dbReference type="STRING" id="694270.A0A395REJ8"/>
<evidence type="ECO:0000256" key="2">
    <source>
        <dbReference type="ARBA" id="ARBA00022801"/>
    </source>
</evidence>
<dbReference type="GO" id="GO:0016787">
    <property type="term" value="F:hydrolase activity"/>
    <property type="evidence" value="ECO:0007669"/>
    <property type="project" value="UniProtKB-KW"/>
</dbReference>
<evidence type="ECO:0000256" key="1">
    <source>
        <dbReference type="ARBA" id="ARBA00022741"/>
    </source>
</evidence>
<keyword evidence="4" id="KW-0067">ATP-binding</keyword>
<dbReference type="PROSITE" id="PS51192">
    <property type="entry name" value="HELICASE_ATP_BIND_1"/>
    <property type="match status" value="1"/>
</dbReference>
<keyword evidence="7" id="KW-1185">Reference proteome</keyword>
<dbReference type="InterPro" id="IPR027417">
    <property type="entry name" value="P-loop_NTPase"/>
</dbReference>
<accession>A0A395REJ8</accession>
<dbReference type="Proteomes" id="UP000266234">
    <property type="component" value="Unassembled WGS sequence"/>
</dbReference>
<dbReference type="GO" id="GO:0005634">
    <property type="term" value="C:nucleus"/>
    <property type="evidence" value="ECO:0007669"/>
    <property type="project" value="TreeGrafter"/>
</dbReference>
<dbReference type="PANTHER" id="PTHR45626:SF17">
    <property type="entry name" value="HELICASE-LIKE TRANSCRIPTION FACTOR"/>
    <property type="match status" value="1"/>
</dbReference>
<dbReference type="GO" id="GO:0006281">
    <property type="term" value="P:DNA repair"/>
    <property type="evidence" value="ECO:0007669"/>
    <property type="project" value="TreeGrafter"/>
</dbReference>
<evidence type="ECO:0000256" key="3">
    <source>
        <dbReference type="ARBA" id="ARBA00022806"/>
    </source>
</evidence>
<dbReference type="InterPro" id="IPR000330">
    <property type="entry name" value="SNF2_N"/>
</dbReference>
<keyword evidence="2" id="KW-0378">Hydrolase</keyword>
<sequence length="455" mass="51113">MVSTDASSPRLKIKKYFASAHEVLNKAIAEGKAEPSLVKPETLVDLQARGPVMFNFAREEELASAKAIPPSKYPAGRDKPTPNHLLDHETRMQVWNEGSPCYIVDFFASDAWAMQQQEIGARKLADSCHFLMGGLVLGDETGLGKSLTALVAALHQRNEMLPDCGPVAVVTRPGCVIQWIDEIKKHFREETRPKAIIVDVANTPVDKILEYDIIIFSSSFLKQRFRDIRKIKLWCKHVEIHGIESARKAFPKYKPKKLNQPLHSDLYRIQNRLFPVLIVDEAHDAKDPESLYHQAICKLHYHNVFLLTATPILNAWHDIGGILLLLPTSPFRSIDDFHRVFPVPLPLRGQPGHHGPEGPFLELLQHLLTGTILARPKSVSDLIPVQETHEKVGESPLDKQNDVKFLLESTFRRADNTPCVRGCLPGRSQLNQKMAEYDEARQSLSATENVGKRAG</sequence>
<protein>
    <submittedName>
        <fullName evidence="6">Global transactivator</fullName>
    </submittedName>
</protein>
<feature type="domain" description="Helicase ATP-binding" evidence="5">
    <location>
        <begin position="126"/>
        <end position="329"/>
    </location>
</feature>
<organism evidence="6 7">
    <name type="scientific">Fusarium longipes</name>
    <dbReference type="NCBI Taxonomy" id="694270"/>
    <lineage>
        <taxon>Eukaryota</taxon>
        <taxon>Fungi</taxon>
        <taxon>Dikarya</taxon>
        <taxon>Ascomycota</taxon>
        <taxon>Pezizomycotina</taxon>
        <taxon>Sordariomycetes</taxon>
        <taxon>Hypocreomycetidae</taxon>
        <taxon>Hypocreales</taxon>
        <taxon>Nectriaceae</taxon>
        <taxon>Fusarium</taxon>
    </lineage>
</organism>
<dbReference type="InterPro" id="IPR014001">
    <property type="entry name" value="Helicase_ATP-bd"/>
</dbReference>
<keyword evidence="3" id="KW-0347">Helicase</keyword>
<keyword evidence="1" id="KW-0547">Nucleotide-binding</keyword>
<comment type="caution">
    <text evidence="6">The sequence shown here is derived from an EMBL/GenBank/DDBJ whole genome shotgun (WGS) entry which is preliminary data.</text>
</comment>
<dbReference type="OrthoDB" id="5105430at2759"/>
<dbReference type="Pfam" id="PF00176">
    <property type="entry name" value="SNF2-rel_dom"/>
    <property type="match status" value="1"/>
</dbReference>
<evidence type="ECO:0000256" key="4">
    <source>
        <dbReference type="ARBA" id="ARBA00022840"/>
    </source>
</evidence>
<dbReference type="InterPro" id="IPR038718">
    <property type="entry name" value="SNF2-like_sf"/>
</dbReference>
<dbReference type="AlphaFoldDB" id="A0A395REJ8"/>
<dbReference type="EMBL" id="PXOG01000479">
    <property type="protein sequence ID" value="RGP58507.1"/>
    <property type="molecule type" value="Genomic_DNA"/>
</dbReference>
<dbReference type="PANTHER" id="PTHR45626">
    <property type="entry name" value="TRANSCRIPTION TERMINATION FACTOR 2-RELATED"/>
    <property type="match status" value="1"/>
</dbReference>
<dbReference type="GO" id="GO:0008094">
    <property type="term" value="F:ATP-dependent activity, acting on DNA"/>
    <property type="evidence" value="ECO:0007669"/>
    <property type="project" value="TreeGrafter"/>
</dbReference>
<dbReference type="GO" id="GO:0004386">
    <property type="term" value="F:helicase activity"/>
    <property type="evidence" value="ECO:0007669"/>
    <property type="project" value="UniProtKB-KW"/>
</dbReference>
<evidence type="ECO:0000259" key="5">
    <source>
        <dbReference type="PROSITE" id="PS51192"/>
    </source>
</evidence>
<dbReference type="SMART" id="SM00487">
    <property type="entry name" value="DEXDc"/>
    <property type="match status" value="1"/>
</dbReference>
<proteinExistence type="predicted"/>
<name>A0A395REJ8_9HYPO</name>
<dbReference type="GO" id="GO:0005524">
    <property type="term" value="F:ATP binding"/>
    <property type="evidence" value="ECO:0007669"/>
    <property type="project" value="UniProtKB-KW"/>
</dbReference>
<evidence type="ECO:0000313" key="6">
    <source>
        <dbReference type="EMBL" id="RGP58507.1"/>
    </source>
</evidence>